<dbReference type="InterPro" id="IPR029058">
    <property type="entry name" value="AB_hydrolase_fold"/>
</dbReference>
<feature type="active site" description="Charge relay system" evidence="1">
    <location>
        <position position="273"/>
    </location>
</feature>
<organism evidence="4 5">
    <name type="scientific">Streptomyces hoynatensis</name>
    <dbReference type="NCBI Taxonomy" id="1141874"/>
    <lineage>
        <taxon>Bacteria</taxon>
        <taxon>Bacillati</taxon>
        <taxon>Actinomycetota</taxon>
        <taxon>Actinomycetes</taxon>
        <taxon>Kitasatosporales</taxon>
        <taxon>Streptomycetaceae</taxon>
        <taxon>Streptomyces</taxon>
    </lineage>
</organism>
<keyword evidence="5" id="KW-1185">Reference proteome</keyword>
<evidence type="ECO:0000313" key="4">
    <source>
        <dbReference type="EMBL" id="RKN40027.1"/>
    </source>
</evidence>
<dbReference type="PANTHER" id="PTHR40111">
    <property type="entry name" value="CEPHALOSPORIN-C DEACETYLASE"/>
    <property type="match status" value="1"/>
</dbReference>
<dbReference type="Gene3D" id="3.40.50.1820">
    <property type="entry name" value="alpha/beta hydrolase"/>
    <property type="match status" value="1"/>
</dbReference>
<dbReference type="GO" id="GO:0005976">
    <property type="term" value="P:polysaccharide metabolic process"/>
    <property type="evidence" value="ECO:0007669"/>
    <property type="project" value="TreeGrafter"/>
</dbReference>
<dbReference type="AlphaFoldDB" id="A0A3A9YXR1"/>
<evidence type="ECO:0000256" key="1">
    <source>
        <dbReference type="PIRSR" id="PIRSR639069-1"/>
    </source>
</evidence>
<dbReference type="SUPFAM" id="SSF53474">
    <property type="entry name" value="alpha/beta-Hydrolases"/>
    <property type="match status" value="1"/>
</dbReference>
<dbReference type="InterPro" id="IPR008391">
    <property type="entry name" value="AXE1_dom"/>
</dbReference>
<name>A0A3A9YXR1_9ACTN</name>
<dbReference type="OrthoDB" id="9770528at2"/>
<comment type="caution">
    <text evidence="4">The sequence shown here is derived from an EMBL/GenBank/DDBJ whole genome shotgun (WGS) entry which is preliminary data.</text>
</comment>
<proteinExistence type="predicted"/>
<feature type="active site" description="Charge relay system" evidence="1">
    <location>
        <position position="302"/>
    </location>
</feature>
<reference evidence="4 5" key="1">
    <citation type="journal article" date="2014" name="Int. J. Syst. Evol. Microbiol.">
        <title>Streptomyces hoynatensis sp. nov., isolated from deep marine sediment.</title>
        <authorList>
            <person name="Veyisoglu A."/>
            <person name="Sahin N."/>
        </authorList>
    </citation>
    <scope>NUCLEOTIDE SEQUENCE [LARGE SCALE GENOMIC DNA]</scope>
    <source>
        <strain evidence="4 5">KCTC 29097</strain>
    </source>
</reference>
<feature type="active site" description="Nucleophile" evidence="1">
    <location>
        <position position="185"/>
    </location>
</feature>
<evidence type="ECO:0000259" key="3">
    <source>
        <dbReference type="Pfam" id="PF05448"/>
    </source>
</evidence>
<dbReference type="Pfam" id="PF05448">
    <property type="entry name" value="AXE1"/>
    <property type="match status" value="1"/>
</dbReference>
<dbReference type="InterPro" id="IPR039069">
    <property type="entry name" value="CE7"/>
</dbReference>
<gene>
    <name evidence="4" type="ORF">D7294_19050</name>
</gene>
<feature type="domain" description="Acetyl xylan esterase" evidence="3">
    <location>
        <begin position="1"/>
        <end position="318"/>
    </location>
</feature>
<dbReference type="PANTHER" id="PTHR40111:SF1">
    <property type="entry name" value="CEPHALOSPORIN-C DEACETYLASE"/>
    <property type="match status" value="1"/>
</dbReference>
<sequence>MALTDMPLDELREYRPVVPEPEDLDGFWSETLAAARAASTGPAQYTRVEDSPLRSVEVYDARFPGWGGQPIAAWLLLPKGATEPLPVVVTYIGYSGGRGLPHEHLLWNAAGYAQFVVDTRGQGHDTPDPDPVPSSQWVGGFMTRGIDDPAHYYYRRLMTDCVRAVDVIREHPAIAADRVVIAGGSQGGGLTLSTAGLAGDAVAAALIDVPFLCHYRRAADVATAGPYEEIVRYLGMHTRDDPERAFRTLNYFDGQHFARRAAAPALFSVGLMDPVCPPSTVYAAYNKYAGEKDIAVWSFGDHSGGRASQQQEQLRWLAARGLGGARLH</sequence>
<evidence type="ECO:0000256" key="2">
    <source>
        <dbReference type="PIRSR" id="PIRSR639069-2"/>
    </source>
</evidence>
<dbReference type="RefSeq" id="WP_120681363.1">
    <property type="nucleotide sequence ID" value="NZ_RBAL01000011.1"/>
</dbReference>
<protein>
    <submittedName>
        <fullName evidence="4">Acetylxylan esterase</fullName>
    </submittedName>
</protein>
<dbReference type="Proteomes" id="UP000272474">
    <property type="component" value="Unassembled WGS sequence"/>
</dbReference>
<accession>A0A3A9YXR1</accession>
<dbReference type="GO" id="GO:0052689">
    <property type="term" value="F:carboxylic ester hydrolase activity"/>
    <property type="evidence" value="ECO:0007669"/>
    <property type="project" value="TreeGrafter"/>
</dbReference>
<evidence type="ECO:0000313" key="5">
    <source>
        <dbReference type="Proteomes" id="UP000272474"/>
    </source>
</evidence>
<feature type="binding site" evidence="2">
    <location>
        <position position="94"/>
    </location>
    <ligand>
        <name>substrate</name>
    </ligand>
</feature>
<dbReference type="EMBL" id="RBAL01000011">
    <property type="protein sequence ID" value="RKN40027.1"/>
    <property type="molecule type" value="Genomic_DNA"/>
</dbReference>